<dbReference type="AlphaFoldDB" id="X0Z5F1"/>
<evidence type="ECO:0000313" key="1">
    <source>
        <dbReference type="EMBL" id="GAG64329.1"/>
    </source>
</evidence>
<sequence>HNFIQNYQFKGKKQDETGDMQIRFYVFKPMDDEVEWFTYSYVEDYFWTKDSDSQGTFTLIQEDPIDGPKEKIFPDYGKARLLIL</sequence>
<proteinExistence type="predicted"/>
<accession>X0Z5F1</accession>
<comment type="caution">
    <text evidence="1">The sequence shown here is derived from an EMBL/GenBank/DDBJ whole genome shotgun (WGS) entry which is preliminary data.</text>
</comment>
<name>X0Z5F1_9ZZZZ</name>
<reference evidence="1" key="1">
    <citation type="journal article" date="2014" name="Front. Microbiol.">
        <title>High frequency of phylogenetically diverse reductive dehalogenase-homologous genes in deep subseafloor sedimentary metagenomes.</title>
        <authorList>
            <person name="Kawai M."/>
            <person name="Futagami T."/>
            <person name="Toyoda A."/>
            <person name="Takaki Y."/>
            <person name="Nishi S."/>
            <person name="Hori S."/>
            <person name="Arai W."/>
            <person name="Tsubouchi T."/>
            <person name="Morono Y."/>
            <person name="Uchiyama I."/>
            <person name="Ito T."/>
            <person name="Fujiyama A."/>
            <person name="Inagaki F."/>
            <person name="Takami H."/>
        </authorList>
    </citation>
    <scope>NUCLEOTIDE SEQUENCE</scope>
    <source>
        <strain evidence="1">Expedition CK06-06</strain>
    </source>
</reference>
<organism evidence="1">
    <name type="scientific">marine sediment metagenome</name>
    <dbReference type="NCBI Taxonomy" id="412755"/>
    <lineage>
        <taxon>unclassified sequences</taxon>
        <taxon>metagenomes</taxon>
        <taxon>ecological metagenomes</taxon>
    </lineage>
</organism>
<gene>
    <name evidence="1" type="ORF">S01H4_12497</name>
</gene>
<dbReference type="EMBL" id="BART01005326">
    <property type="protein sequence ID" value="GAG64329.1"/>
    <property type="molecule type" value="Genomic_DNA"/>
</dbReference>
<protein>
    <submittedName>
        <fullName evidence="1">Uncharacterized protein</fullName>
    </submittedName>
</protein>
<feature type="non-terminal residue" evidence="1">
    <location>
        <position position="1"/>
    </location>
</feature>